<comment type="caution">
    <text evidence="1">The sequence shown here is derived from an EMBL/GenBank/DDBJ whole genome shotgun (WGS) entry which is preliminary data.</text>
</comment>
<accession>A0ACB9FUA7</accession>
<evidence type="ECO:0000313" key="1">
    <source>
        <dbReference type="EMBL" id="KAI3774147.1"/>
    </source>
</evidence>
<reference evidence="2" key="1">
    <citation type="journal article" date="2022" name="Mol. Ecol. Resour.">
        <title>The genomes of chicory, endive, great burdock and yacon provide insights into Asteraceae palaeo-polyploidization history and plant inulin production.</title>
        <authorList>
            <person name="Fan W."/>
            <person name="Wang S."/>
            <person name="Wang H."/>
            <person name="Wang A."/>
            <person name="Jiang F."/>
            <person name="Liu H."/>
            <person name="Zhao H."/>
            <person name="Xu D."/>
            <person name="Zhang Y."/>
        </authorList>
    </citation>
    <scope>NUCLEOTIDE SEQUENCE [LARGE SCALE GENOMIC DNA]</scope>
    <source>
        <strain evidence="2">cv. Yunnan</strain>
    </source>
</reference>
<proteinExistence type="predicted"/>
<evidence type="ECO:0000313" key="2">
    <source>
        <dbReference type="Proteomes" id="UP001056120"/>
    </source>
</evidence>
<dbReference type="EMBL" id="CM042033">
    <property type="protein sequence ID" value="KAI3774147.1"/>
    <property type="molecule type" value="Genomic_DNA"/>
</dbReference>
<organism evidence="1 2">
    <name type="scientific">Smallanthus sonchifolius</name>
    <dbReference type="NCBI Taxonomy" id="185202"/>
    <lineage>
        <taxon>Eukaryota</taxon>
        <taxon>Viridiplantae</taxon>
        <taxon>Streptophyta</taxon>
        <taxon>Embryophyta</taxon>
        <taxon>Tracheophyta</taxon>
        <taxon>Spermatophyta</taxon>
        <taxon>Magnoliopsida</taxon>
        <taxon>eudicotyledons</taxon>
        <taxon>Gunneridae</taxon>
        <taxon>Pentapetalae</taxon>
        <taxon>asterids</taxon>
        <taxon>campanulids</taxon>
        <taxon>Asterales</taxon>
        <taxon>Asteraceae</taxon>
        <taxon>Asteroideae</taxon>
        <taxon>Heliantheae alliance</taxon>
        <taxon>Millerieae</taxon>
        <taxon>Smallanthus</taxon>
    </lineage>
</organism>
<keyword evidence="2" id="KW-1185">Reference proteome</keyword>
<name>A0ACB9FUA7_9ASTR</name>
<sequence length="68" mass="7733">MEQFSERLLFAGAISTTFPIRFEDVSNIRERFVRFLGFVSRFGYSISICVGETGTTIVGFIFEQPKAD</sequence>
<dbReference type="Proteomes" id="UP001056120">
    <property type="component" value="Linkage Group LG16"/>
</dbReference>
<reference evidence="1 2" key="2">
    <citation type="journal article" date="2022" name="Mol. Ecol. Resour.">
        <title>The genomes of chicory, endive, great burdock and yacon provide insights into Asteraceae paleo-polyploidization history and plant inulin production.</title>
        <authorList>
            <person name="Fan W."/>
            <person name="Wang S."/>
            <person name="Wang H."/>
            <person name="Wang A."/>
            <person name="Jiang F."/>
            <person name="Liu H."/>
            <person name="Zhao H."/>
            <person name="Xu D."/>
            <person name="Zhang Y."/>
        </authorList>
    </citation>
    <scope>NUCLEOTIDE SEQUENCE [LARGE SCALE GENOMIC DNA]</scope>
    <source>
        <strain evidence="2">cv. Yunnan</strain>
        <tissue evidence="1">Leaves</tissue>
    </source>
</reference>
<protein>
    <submittedName>
        <fullName evidence="1">Uncharacterized protein</fullName>
    </submittedName>
</protein>
<gene>
    <name evidence="1" type="ORF">L1987_48691</name>
</gene>